<comment type="caution">
    <text evidence="1">The sequence shown here is derived from an EMBL/GenBank/DDBJ whole genome shotgun (WGS) entry which is preliminary data.</text>
</comment>
<organism evidence="1 2">
    <name type="scientific">Azoarcus taiwanensis</name>
    <dbReference type="NCBI Taxonomy" id="666964"/>
    <lineage>
        <taxon>Bacteria</taxon>
        <taxon>Pseudomonadati</taxon>
        <taxon>Pseudomonadota</taxon>
        <taxon>Betaproteobacteria</taxon>
        <taxon>Rhodocyclales</taxon>
        <taxon>Zoogloeaceae</taxon>
        <taxon>Azoarcus</taxon>
    </lineage>
</organism>
<evidence type="ECO:0008006" key="3">
    <source>
        <dbReference type="Google" id="ProtNLM"/>
    </source>
</evidence>
<reference evidence="1" key="1">
    <citation type="submission" date="2019-12" db="EMBL/GenBank/DDBJ databases">
        <title>Comparative genomics gives insights into the taxonomy of the Azoarcus-Aromatoleum group and reveals separate origins of nif in the plant-associated Azoarcus and non-plant-associated Aromatoleum sub-groups.</title>
        <authorList>
            <person name="Lafos M."/>
            <person name="Maluk M."/>
            <person name="Batista M."/>
            <person name="Junghare M."/>
            <person name="Carmona M."/>
            <person name="Faoro H."/>
            <person name="Cruz L.M."/>
            <person name="Battistoni F."/>
            <person name="De Souza E."/>
            <person name="Pedrosa F."/>
            <person name="Chen W.-M."/>
            <person name="Poole P.S."/>
            <person name="Dixon R.A."/>
            <person name="James E.K."/>
        </authorList>
    </citation>
    <scope>NUCLEOTIDE SEQUENCE</scope>
    <source>
        <strain evidence="1">NSC3</strain>
    </source>
</reference>
<dbReference type="RefSeq" id="WP_168987860.1">
    <property type="nucleotide sequence ID" value="NZ_CAWPHM010000267.1"/>
</dbReference>
<name>A0A972F7I3_9RHOO</name>
<dbReference type="AlphaFoldDB" id="A0A972F7I3"/>
<dbReference type="Proteomes" id="UP000599523">
    <property type="component" value="Unassembled WGS sequence"/>
</dbReference>
<dbReference type="InterPro" id="IPR043148">
    <property type="entry name" value="TagF_C"/>
</dbReference>
<evidence type="ECO:0000313" key="1">
    <source>
        <dbReference type="EMBL" id="NMG03102.1"/>
    </source>
</evidence>
<keyword evidence="2" id="KW-1185">Reference proteome</keyword>
<proteinExistence type="predicted"/>
<dbReference type="SUPFAM" id="SSF53756">
    <property type="entry name" value="UDP-Glycosyltransferase/glycogen phosphorylase"/>
    <property type="match status" value="1"/>
</dbReference>
<sequence length="418" mass="46577">MKAFLTCYGGAHVAAIAPLTRTLTQLGHQCTLLALTTAAQVAELEQLSPLRPIDFIDTSDPAIRLPGIKLAEKHHTDGKGITREESIAYLGVSFRDLASDIGESAAWQRYRELGLNAFTPVHFMREVLSRIRPDVVVATTSPRMEKAALRAAYQLDIPSLCMVELFGILEEPWLGRPDNGHVIAVSREDVTKRLIAAGRQRDDIHLVGSPMFDQLADPDLPSAGKRWRQERRIPENQKLIFWAEQPEPDDPQLPRRVRQHLADICRANGWRLIVRLHPSSTDPRGEVIPEDCLQSYAHEPLSHLIHACDVGVTLTSTVGWELLLSGKPLLVPRISSYARFVTYGDSDGALAVESLQDVQSGLQSLLTDTPTAQQLEALRKTLPQPGGASDRVAKLIEDVVLPRRYSLENLYRERHHEP</sequence>
<protein>
    <recommendedName>
        <fullName evidence="3">UDP-glycosyltransferase</fullName>
    </recommendedName>
</protein>
<accession>A0A972F7I3</accession>
<evidence type="ECO:0000313" key="2">
    <source>
        <dbReference type="Proteomes" id="UP000599523"/>
    </source>
</evidence>
<dbReference type="EMBL" id="WTVM01000042">
    <property type="protein sequence ID" value="NMG03102.1"/>
    <property type="molecule type" value="Genomic_DNA"/>
</dbReference>
<gene>
    <name evidence="1" type="ORF">GPA21_08955</name>
</gene>
<dbReference type="Gene3D" id="3.40.50.12580">
    <property type="match status" value="1"/>
</dbReference>